<dbReference type="RefSeq" id="WP_060386117.1">
    <property type="nucleotide sequence ID" value="NZ_LRGC01000011.1"/>
</dbReference>
<dbReference type="SUPFAM" id="SSF56801">
    <property type="entry name" value="Acetyl-CoA synthetase-like"/>
    <property type="match status" value="1"/>
</dbReference>
<feature type="active site" description="Nucleophile" evidence="4">
    <location>
        <position position="695"/>
    </location>
</feature>
<dbReference type="SUPFAM" id="SSF52540">
    <property type="entry name" value="P-loop containing nucleoside triphosphate hydrolases"/>
    <property type="match status" value="1"/>
</dbReference>
<dbReference type="InterPro" id="IPR033949">
    <property type="entry name" value="CobQ_GATase1"/>
</dbReference>
<sequence>MIFDRQRQRLLLQGKEYTAGDISRLVAEGAENCPPALWDLYLFLEKWFDASPVITVHTSGSTGTPKELVVRKDRMMQSARLTCEFLNLQAGDTALLCMNLRYIGAMMVVVRSLVAGLNLIVRPASGHPLSDIEEPLRFAAMVPLQVYNTLRVPEEKARLEQTDILIIGGGAVDDSLEAEMSALPTAVYSTYGMTETLSHIALRRLNGETASKHYYPFPSVELSLSAESTLVIKAPLICGEVLQTNDIACLYPDGSFTIAGRKDNVINSGGIKIQAEEMEKRLRPFIPVPFVVTSVPDPRLGQALTLLIAGQVDVRELESKLQTVLDAYHRPRHIFMTESIPQTENGKTDRAGCRILARQMKKLHPLMFAGTGSDVGKSIIAAAFCRIFRQDGYRPAPFKAQNMALNSYATPEGLEIGRAQAVQAEAAGVPCHTDMNPLLLKPQSDRTSQVVLNGKPIGSRGAYDYFRKEGREELRREVCAAYDRLAQKYNPIVLEGAGSISEINLREVDLVNLPMAMYAGADVILVADIDRGGVFASVYGSVMLLTPEERKHVKGILINKFRGDIRLFESGVKMLEELCGIPVVGVVPYYKDIYIEEEDSLALATKSLQAEQGKVNIAVVLLRHLSNFTDFNVLERDPRVHLFYTNNTDELAKADIIILPGSKSTLADLYELRRNGVAQAVIRAHREGTAVLGICGGYQLMGQEVLDPDHVEGEIERLPGLGLLPVSTRMTGEKVTRQVNFQLLESCRAVVPQGNSSPSNFNNQPSASHFQLKGYEIHMGSTVPVEGASASPLNRLESGQCDGYIVDRTCMGTYIHGILDNPEFIDFLLEPFAGKLSEEAETFNYRQFKEEQYDKLADHVRQHVNLPLIYKILTDNN</sequence>
<keyword evidence="2 4" id="KW-0169">Cobalamin biosynthesis</keyword>
<comment type="function">
    <text evidence="4">Catalyzes amidations at positions B, D, E, and G on adenosylcobyrinic A,C-diamide. NH(2) groups are provided by glutamine, and one molecule of ATP is hydrogenolyzed for each amidation.</text>
</comment>
<dbReference type="PANTHER" id="PTHR21343">
    <property type="entry name" value="DETHIOBIOTIN SYNTHETASE"/>
    <property type="match status" value="1"/>
</dbReference>
<dbReference type="EMBL" id="LRGC01000011">
    <property type="protein sequence ID" value="KWR53805.1"/>
    <property type="molecule type" value="Genomic_DNA"/>
</dbReference>
<dbReference type="GO" id="GO:0009236">
    <property type="term" value="P:cobalamin biosynthetic process"/>
    <property type="evidence" value="ECO:0007669"/>
    <property type="project" value="UniProtKB-UniRule"/>
</dbReference>
<dbReference type="InterPro" id="IPR045851">
    <property type="entry name" value="AMP-bd_C_sf"/>
</dbReference>
<dbReference type="PROSITE" id="PS51274">
    <property type="entry name" value="GATASE_COBBQ"/>
    <property type="match status" value="1"/>
</dbReference>
<dbReference type="GO" id="GO:0015420">
    <property type="term" value="F:ABC-type vitamin B12 transporter activity"/>
    <property type="evidence" value="ECO:0007669"/>
    <property type="project" value="UniProtKB-UniRule"/>
</dbReference>
<dbReference type="NCBIfam" id="TIGR00313">
    <property type="entry name" value="cobQ"/>
    <property type="match status" value="1"/>
</dbReference>
<organism evidence="8 9">
    <name type="scientific">Bacteroides stercoris</name>
    <dbReference type="NCBI Taxonomy" id="46506"/>
    <lineage>
        <taxon>Bacteria</taxon>
        <taxon>Pseudomonadati</taxon>
        <taxon>Bacteroidota</taxon>
        <taxon>Bacteroidia</taxon>
        <taxon>Bacteroidales</taxon>
        <taxon>Bacteroidaceae</taxon>
        <taxon>Bacteroides</taxon>
    </lineage>
</organism>
<proteinExistence type="inferred from homology"/>
<dbReference type="Proteomes" id="UP000056419">
    <property type="component" value="Unassembled WGS sequence"/>
</dbReference>
<accession>A0A108T5Q8</accession>
<evidence type="ECO:0000256" key="2">
    <source>
        <dbReference type="ARBA" id="ARBA00022573"/>
    </source>
</evidence>
<dbReference type="Gene3D" id="3.40.50.300">
    <property type="entry name" value="P-loop containing nucleotide triphosphate hydrolases"/>
    <property type="match status" value="1"/>
</dbReference>
<dbReference type="CDD" id="cd05389">
    <property type="entry name" value="CobQ_N"/>
    <property type="match status" value="1"/>
</dbReference>
<protein>
    <recommendedName>
        <fullName evidence="4">Cobyric acid synthase</fullName>
    </recommendedName>
</protein>
<dbReference type="InterPro" id="IPR002586">
    <property type="entry name" value="CobQ/CobB/MinD/ParA_Nub-bd_dom"/>
</dbReference>
<keyword evidence="3 4" id="KW-0315">Glutamine amidotransferase</keyword>
<dbReference type="HAMAP" id="MF_00028">
    <property type="entry name" value="CobQ"/>
    <property type="match status" value="1"/>
</dbReference>
<feature type="domain" description="CobB/CobQ-like glutamine amidotransferase" evidence="7">
    <location>
        <begin position="616"/>
        <end position="823"/>
    </location>
</feature>
<feature type="domain" description="CobQ/CobB/MinD/ParA nucleotide binding" evidence="6">
    <location>
        <begin position="366"/>
        <end position="594"/>
    </location>
</feature>
<keyword evidence="9" id="KW-1185">Reference proteome</keyword>
<dbReference type="Pfam" id="PF07685">
    <property type="entry name" value="GATase_3"/>
    <property type="match status" value="1"/>
</dbReference>
<dbReference type="InterPro" id="IPR000873">
    <property type="entry name" value="AMP-dep_synth/lig_dom"/>
</dbReference>
<dbReference type="UniPathway" id="UPA00148"/>
<reference evidence="8 9" key="1">
    <citation type="journal article" date="2016" name="BMC Genomics">
        <title>Type VI secretion systems of human gut Bacteroidales segregate into three genetic architectures, two of which are contained on mobile genetic elements.</title>
        <authorList>
            <person name="Coyne M.J."/>
            <person name="Roelofs K.G."/>
            <person name="Comstock L.E."/>
        </authorList>
    </citation>
    <scope>NUCLEOTIDE SEQUENCE [LARGE SCALE GENOMIC DNA]</scope>
    <source>
        <strain evidence="8 9">CL09T03C01</strain>
    </source>
</reference>
<dbReference type="SUPFAM" id="SSF52317">
    <property type="entry name" value="Class I glutamine amidotransferase-like"/>
    <property type="match status" value="1"/>
</dbReference>
<dbReference type="InterPro" id="IPR029062">
    <property type="entry name" value="Class_I_gatase-like"/>
</dbReference>
<dbReference type="NCBIfam" id="NF001989">
    <property type="entry name" value="PRK00784.1"/>
    <property type="match status" value="1"/>
</dbReference>
<dbReference type="AlphaFoldDB" id="A0A108T5Q8"/>
<dbReference type="InterPro" id="IPR047045">
    <property type="entry name" value="CobQ_N"/>
</dbReference>
<dbReference type="Gene3D" id="3.40.50.880">
    <property type="match status" value="1"/>
</dbReference>
<dbReference type="STRING" id="46506.AA415_02360"/>
<dbReference type="GO" id="GO:0003824">
    <property type="term" value="F:catalytic activity"/>
    <property type="evidence" value="ECO:0007669"/>
    <property type="project" value="InterPro"/>
</dbReference>
<evidence type="ECO:0000256" key="3">
    <source>
        <dbReference type="ARBA" id="ARBA00022962"/>
    </source>
</evidence>
<dbReference type="CDD" id="cd01750">
    <property type="entry name" value="GATase1_CobQ"/>
    <property type="match status" value="1"/>
</dbReference>
<dbReference type="PATRIC" id="fig|46506.5.peg.2532"/>
<comment type="caution">
    <text evidence="8">The sequence shown here is derived from an EMBL/GenBank/DDBJ whole genome shotgun (WGS) entry which is preliminary data.</text>
</comment>
<evidence type="ECO:0000259" key="6">
    <source>
        <dbReference type="Pfam" id="PF01656"/>
    </source>
</evidence>
<evidence type="ECO:0000256" key="1">
    <source>
        <dbReference type="ARBA" id="ARBA00004953"/>
    </source>
</evidence>
<dbReference type="Pfam" id="PF01656">
    <property type="entry name" value="CbiA"/>
    <property type="match status" value="1"/>
</dbReference>
<comment type="similarity">
    <text evidence="4">Belongs to the CobB/CobQ family. CobQ subfamily.</text>
</comment>
<dbReference type="InterPro" id="IPR027417">
    <property type="entry name" value="P-loop_NTPase"/>
</dbReference>
<dbReference type="InterPro" id="IPR011698">
    <property type="entry name" value="GATase_3"/>
</dbReference>
<evidence type="ECO:0000259" key="7">
    <source>
        <dbReference type="Pfam" id="PF07685"/>
    </source>
</evidence>
<feature type="active site" evidence="4">
    <location>
        <position position="816"/>
    </location>
</feature>
<evidence type="ECO:0000313" key="9">
    <source>
        <dbReference type="Proteomes" id="UP000056419"/>
    </source>
</evidence>
<feature type="domain" description="AMP-dependent synthetase/ligase" evidence="5">
    <location>
        <begin position="51"/>
        <end position="226"/>
    </location>
</feature>
<dbReference type="InterPro" id="IPR042099">
    <property type="entry name" value="ANL_N_sf"/>
</dbReference>
<dbReference type="Pfam" id="PF00501">
    <property type="entry name" value="AMP-binding"/>
    <property type="match status" value="1"/>
</dbReference>
<gene>
    <name evidence="4 8" type="primary">cobQ</name>
    <name evidence="8" type="ORF">AA415_02360</name>
</gene>
<evidence type="ECO:0000259" key="5">
    <source>
        <dbReference type="Pfam" id="PF00501"/>
    </source>
</evidence>
<comment type="pathway">
    <text evidence="1 4">Cofactor biosynthesis; adenosylcobalamin biosynthesis.</text>
</comment>
<dbReference type="Gene3D" id="3.30.300.30">
    <property type="match status" value="1"/>
</dbReference>
<dbReference type="InterPro" id="IPR004459">
    <property type="entry name" value="CobQ_synth"/>
</dbReference>
<evidence type="ECO:0000256" key="4">
    <source>
        <dbReference type="HAMAP-Rule" id="MF_00028"/>
    </source>
</evidence>
<dbReference type="Gene3D" id="3.40.50.12780">
    <property type="entry name" value="N-terminal domain of ligase-like"/>
    <property type="match status" value="1"/>
</dbReference>
<evidence type="ECO:0000313" key="8">
    <source>
        <dbReference type="EMBL" id="KWR53805.1"/>
    </source>
</evidence>
<name>A0A108T5Q8_BACSE</name>
<dbReference type="PANTHER" id="PTHR21343:SF1">
    <property type="entry name" value="COBYRIC ACID SYNTHASE"/>
    <property type="match status" value="1"/>
</dbReference>